<dbReference type="EMBL" id="CP143423">
    <property type="protein sequence ID" value="WVX51360.1"/>
    <property type="molecule type" value="Genomic_DNA"/>
</dbReference>
<dbReference type="PANTHER" id="PTHR46637:SF1">
    <property type="entry name" value="BLL5188 PROTEIN"/>
    <property type="match status" value="1"/>
</dbReference>
<dbReference type="Pfam" id="PF13340">
    <property type="entry name" value="DUF4096"/>
    <property type="match status" value="1"/>
</dbReference>
<evidence type="ECO:0000313" key="4">
    <source>
        <dbReference type="Proteomes" id="UP001318682"/>
    </source>
</evidence>
<feature type="domain" description="Insertion element IS402-like" evidence="2">
    <location>
        <begin position="6"/>
        <end position="74"/>
    </location>
</feature>
<protein>
    <recommendedName>
        <fullName evidence="2">Insertion element IS402-like domain-containing protein</fullName>
    </recommendedName>
</protein>
<evidence type="ECO:0000313" key="3">
    <source>
        <dbReference type="EMBL" id="WVX51360.1"/>
    </source>
</evidence>
<organism evidence="3 4">
    <name type="scientific">Roseobacter fucihabitans</name>
    <dbReference type="NCBI Taxonomy" id="1537242"/>
    <lineage>
        <taxon>Bacteria</taxon>
        <taxon>Pseudomonadati</taxon>
        <taxon>Pseudomonadota</taxon>
        <taxon>Alphaproteobacteria</taxon>
        <taxon>Rhodobacterales</taxon>
        <taxon>Roseobacteraceae</taxon>
        <taxon>Roseobacter</taxon>
    </lineage>
</organism>
<gene>
    <name evidence="3" type="ORF">ROLI_044610</name>
</gene>
<dbReference type="Proteomes" id="UP001318682">
    <property type="component" value="Chromosome"/>
</dbReference>
<feature type="region of interest" description="Disordered" evidence="1">
    <location>
        <begin position="196"/>
        <end position="218"/>
    </location>
</feature>
<accession>A0ABZ2C195</accession>
<evidence type="ECO:0000259" key="2">
    <source>
        <dbReference type="Pfam" id="PF13340"/>
    </source>
</evidence>
<reference evidence="3 4" key="1">
    <citation type="submission" date="2015-07" db="EMBL/GenBank/DDBJ databases">
        <authorList>
            <person name="Voget S."/>
            <person name="Dogs M."/>
            <person name="Brinkhoff T.H."/>
            <person name="Daniel R."/>
        </authorList>
    </citation>
    <scope>NUCLEOTIDE SEQUENCE [LARGE SCALE GENOMIC DNA]</scope>
    <source>
        <strain evidence="3 4">B14</strain>
    </source>
</reference>
<name>A0ABZ2C195_9RHOB</name>
<feature type="compositionally biased region" description="Polar residues" evidence="1">
    <location>
        <begin position="209"/>
        <end position="218"/>
    </location>
</feature>
<dbReference type="InterPro" id="IPR052909">
    <property type="entry name" value="Transposase_6_like"/>
</dbReference>
<dbReference type="InterPro" id="IPR025161">
    <property type="entry name" value="IS402-like_dom"/>
</dbReference>
<dbReference type="PANTHER" id="PTHR46637">
    <property type="entry name" value="TIS1421-TRANSPOSASE PROTEIN A"/>
    <property type="match status" value="1"/>
</dbReference>
<evidence type="ECO:0000256" key="1">
    <source>
        <dbReference type="SAM" id="MobiDB-lite"/>
    </source>
</evidence>
<keyword evidence="4" id="KW-1185">Reference proteome</keyword>
<sequence length="218" mass="24184">MTRRVLSDAQWAIIDPYGLGKSSDPGQTGRAPRLFLEAVLWIVRTGAQWRELPEFGKWNSVFRRFRRGVKVDTLYHIFKVLSSDADLGYVMIPSHRNCVSTAWRGTAPSLRFIVRVRAQKGDSLPGHWALSRGINTKTDRSVRKAGRHAVTVALESDQAPLSCIAAQYPAGQWLVTHACCVQQTRQKLGVKPSTWASRLPKHPLPGSALRSNVTSGGD</sequence>
<reference evidence="4" key="2">
    <citation type="submission" date="2024-01" db="EMBL/GenBank/DDBJ databases">
        <title>Roseobacter fucihabitans sp. nov., isolated from the brown alga Fucus spiralis.</title>
        <authorList>
            <person name="Hahnke S."/>
            <person name="Berger M."/>
            <person name="Schlingloff A."/>
            <person name="Athale I."/>
            <person name="Neumann-Schaal M."/>
            <person name="Adenaya A."/>
            <person name="Poehlein A."/>
            <person name="Daniel R."/>
            <person name="Pertersen J."/>
            <person name="Brinkhoff T."/>
        </authorList>
    </citation>
    <scope>NUCLEOTIDE SEQUENCE [LARGE SCALE GENOMIC DNA]</scope>
    <source>
        <strain evidence="4">B14</strain>
    </source>
</reference>
<proteinExistence type="predicted"/>